<dbReference type="Proteomes" id="UP000283530">
    <property type="component" value="Unassembled WGS sequence"/>
</dbReference>
<keyword evidence="1" id="KW-1133">Transmembrane helix</keyword>
<evidence type="ECO:0000256" key="1">
    <source>
        <dbReference type="SAM" id="Phobius"/>
    </source>
</evidence>
<dbReference type="AlphaFoldDB" id="A0A3S3PUX5"/>
<dbReference type="STRING" id="337451.A0A3S3PUX5"/>
<dbReference type="OrthoDB" id="341511at2759"/>
<keyword evidence="1" id="KW-0812">Transmembrane</keyword>
<keyword evidence="3" id="KW-1185">Reference proteome</keyword>
<dbReference type="EMBL" id="QPKB01000001">
    <property type="protein sequence ID" value="RWR73289.1"/>
    <property type="molecule type" value="Genomic_DNA"/>
</dbReference>
<reference evidence="2 3" key="1">
    <citation type="journal article" date="2019" name="Nat. Plants">
        <title>Stout camphor tree genome fills gaps in understanding of flowering plant genome evolution.</title>
        <authorList>
            <person name="Chaw S.M."/>
            <person name="Liu Y.C."/>
            <person name="Wu Y.W."/>
            <person name="Wang H.Y."/>
            <person name="Lin C.I."/>
            <person name="Wu C.S."/>
            <person name="Ke H.M."/>
            <person name="Chang L.Y."/>
            <person name="Hsu C.Y."/>
            <person name="Yang H.T."/>
            <person name="Sudianto E."/>
            <person name="Hsu M.H."/>
            <person name="Wu K.P."/>
            <person name="Wang L.N."/>
            <person name="Leebens-Mack J.H."/>
            <person name="Tsai I.J."/>
        </authorList>
    </citation>
    <scope>NUCLEOTIDE SEQUENCE [LARGE SCALE GENOMIC DNA]</scope>
    <source>
        <strain evidence="3">cv. Chaw 1501</strain>
        <tissue evidence="2">Young leaves</tissue>
    </source>
</reference>
<organism evidence="2 3">
    <name type="scientific">Cinnamomum micranthum f. kanehirae</name>
    <dbReference type="NCBI Taxonomy" id="337451"/>
    <lineage>
        <taxon>Eukaryota</taxon>
        <taxon>Viridiplantae</taxon>
        <taxon>Streptophyta</taxon>
        <taxon>Embryophyta</taxon>
        <taxon>Tracheophyta</taxon>
        <taxon>Spermatophyta</taxon>
        <taxon>Magnoliopsida</taxon>
        <taxon>Magnoliidae</taxon>
        <taxon>Laurales</taxon>
        <taxon>Lauraceae</taxon>
        <taxon>Cinnamomum</taxon>
    </lineage>
</organism>
<feature type="transmembrane region" description="Helical" evidence="1">
    <location>
        <begin position="31"/>
        <end position="48"/>
    </location>
</feature>
<evidence type="ECO:0000313" key="2">
    <source>
        <dbReference type="EMBL" id="RWR73289.1"/>
    </source>
</evidence>
<name>A0A3S3PUX5_9MAGN</name>
<gene>
    <name evidence="2" type="ORF">CKAN_00155500</name>
</gene>
<proteinExistence type="predicted"/>
<protein>
    <submittedName>
        <fullName evidence="2">RecQ-mediated genome instability protein 1 isoform X2</fullName>
    </submittedName>
</protein>
<comment type="caution">
    <text evidence="2">The sequence shown here is derived from an EMBL/GenBank/DDBJ whole genome shotgun (WGS) entry which is preliminary data.</text>
</comment>
<keyword evidence="1" id="KW-0472">Membrane</keyword>
<sequence length="173" mass="19720">MGVREVFVRDSDVVGRNGDDGDGGGCEMQRIWWGLVVFKIFILLHLFVPRPRGSTSSSSCASTSWRLPLQVHKNLNFPNNSISRPRLGLFSASSHLNQIFSVFRLGVKQFQFKQRSTYKFRYKIVNFGGHSPEDVTAALSSSDKKIMTNMKEIIKRYQLFLANFKIPNRAKDT</sequence>
<accession>A0A3S3PUX5</accession>
<evidence type="ECO:0000313" key="3">
    <source>
        <dbReference type="Proteomes" id="UP000283530"/>
    </source>
</evidence>